<dbReference type="AlphaFoldDB" id="A0AA39D3B4"/>
<organism evidence="2 3">
    <name type="scientific">Knufia peltigerae</name>
    <dbReference type="NCBI Taxonomy" id="1002370"/>
    <lineage>
        <taxon>Eukaryota</taxon>
        <taxon>Fungi</taxon>
        <taxon>Dikarya</taxon>
        <taxon>Ascomycota</taxon>
        <taxon>Pezizomycotina</taxon>
        <taxon>Eurotiomycetes</taxon>
        <taxon>Chaetothyriomycetidae</taxon>
        <taxon>Chaetothyriales</taxon>
        <taxon>Trichomeriaceae</taxon>
        <taxon>Knufia</taxon>
    </lineage>
</organism>
<reference evidence="2" key="1">
    <citation type="submission" date="2022-10" db="EMBL/GenBank/DDBJ databases">
        <title>Culturing micro-colonial fungi from biological soil crusts in the Mojave desert and describing Neophaeococcomyces mojavensis, and introducing the new genera and species Taxawa tesnikishii.</title>
        <authorList>
            <person name="Kurbessoian T."/>
            <person name="Stajich J.E."/>
        </authorList>
    </citation>
    <scope>NUCLEOTIDE SEQUENCE</scope>
    <source>
        <strain evidence="2">TK_35</strain>
    </source>
</reference>
<feature type="region of interest" description="Disordered" evidence="1">
    <location>
        <begin position="118"/>
        <end position="137"/>
    </location>
</feature>
<feature type="region of interest" description="Disordered" evidence="1">
    <location>
        <begin position="16"/>
        <end position="74"/>
    </location>
</feature>
<protein>
    <submittedName>
        <fullName evidence="2">Uncharacterized protein</fullName>
    </submittedName>
</protein>
<sequence length="351" mass="38183">MGVEVKSINFDLRRQARETRSRPWLTGSKLRGRSKASSSSGLTGSMDAPKLPENTTATIVSDLPPSQPSSCDSGELWAGSTIKKQAKALLSKASAAVSRIPRWVGLKGGLSRSCQPRPLAGEGVHGKGKSSAVSPAVAGEKTFKSRLPVRVKKLVAMRRSASAQIRRSKALDANGGKPEDKGVGKSTPVGRKASGVAKGLAKRIQGIMKPKPLKAIRAVLPGRSALKHRADLPREAEQVQPAKEGIPSRPERKVRFVVSDGTKEEDEGPRAETAEFRVPDDKYWKQYRQWGANQCCRQEVCICSRNRVRPLSGEDWRHEQDQRGYDYLALSGGMFGGQMHFITLLNGIALK</sequence>
<feature type="region of interest" description="Disordered" evidence="1">
    <location>
        <begin position="162"/>
        <end position="197"/>
    </location>
</feature>
<evidence type="ECO:0000313" key="3">
    <source>
        <dbReference type="Proteomes" id="UP001172681"/>
    </source>
</evidence>
<accession>A0AA39D3B4</accession>
<evidence type="ECO:0000256" key="1">
    <source>
        <dbReference type="SAM" id="MobiDB-lite"/>
    </source>
</evidence>
<proteinExistence type="predicted"/>
<keyword evidence="3" id="KW-1185">Reference proteome</keyword>
<dbReference type="EMBL" id="JAPDRN010000001">
    <property type="protein sequence ID" value="KAJ9647439.1"/>
    <property type="molecule type" value="Genomic_DNA"/>
</dbReference>
<feature type="compositionally biased region" description="Low complexity" evidence="1">
    <location>
        <begin position="35"/>
        <end position="45"/>
    </location>
</feature>
<comment type="caution">
    <text evidence="2">The sequence shown here is derived from an EMBL/GenBank/DDBJ whole genome shotgun (WGS) entry which is preliminary data.</text>
</comment>
<evidence type="ECO:0000313" key="2">
    <source>
        <dbReference type="EMBL" id="KAJ9647439.1"/>
    </source>
</evidence>
<dbReference type="Proteomes" id="UP001172681">
    <property type="component" value="Unassembled WGS sequence"/>
</dbReference>
<name>A0AA39D3B4_9EURO</name>
<gene>
    <name evidence="2" type="ORF">H2204_000068</name>
</gene>